<organism evidence="2 3">
    <name type="scientific">Salmonella arizonae (strain ATCC BAA-731 / CDC346-86 / RSK2980)</name>
    <dbReference type="NCBI Taxonomy" id="41514"/>
    <lineage>
        <taxon>Bacteria</taxon>
        <taxon>Pseudomonadati</taxon>
        <taxon>Pseudomonadota</taxon>
        <taxon>Gammaproteobacteria</taxon>
        <taxon>Enterobacterales</taxon>
        <taxon>Enterobacteriaceae</taxon>
        <taxon>Salmonella</taxon>
    </lineage>
</organism>
<protein>
    <recommendedName>
        <fullName evidence="1">Transposase IS110-like N-terminal domain-containing protein</fullName>
    </recommendedName>
</protein>
<dbReference type="PANTHER" id="PTHR33055">
    <property type="entry name" value="TRANSPOSASE FOR INSERTION SEQUENCE ELEMENT IS1111A"/>
    <property type="match status" value="1"/>
</dbReference>
<dbReference type="STRING" id="41514.SARI_01271"/>
<gene>
    <name evidence="2" type="ordered locus">SARI_01271</name>
</gene>
<accession>A9MQ29</accession>
<evidence type="ECO:0000313" key="2">
    <source>
        <dbReference type="EMBL" id="ABX21173.1"/>
    </source>
</evidence>
<dbReference type="Proteomes" id="UP000002084">
    <property type="component" value="Chromosome"/>
</dbReference>
<keyword evidence="3" id="KW-1185">Reference proteome</keyword>
<dbReference type="GO" id="GO:0006313">
    <property type="term" value="P:DNA transposition"/>
    <property type="evidence" value="ECO:0007669"/>
    <property type="project" value="InterPro"/>
</dbReference>
<dbReference type="InterPro" id="IPR002525">
    <property type="entry name" value="Transp_IS110-like_N"/>
</dbReference>
<dbReference type="AlphaFoldDB" id="A9MQ29"/>
<proteinExistence type="predicted"/>
<sequence length="113" mass="12389">MSKEISMKKSSRMSVIHPHAAGVDIGAEFHVVAVPPDADAAPVRTFQRFTGDLHRMSDWLKTCHITTIAMESTGVYWLPAFEIPEAAGFNVILVNARDAKNVPGRKTDVNDAQ</sequence>
<dbReference type="GO" id="GO:0003677">
    <property type="term" value="F:DNA binding"/>
    <property type="evidence" value="ECO:0007669"/>
    <property type="project" value="InterPro"/>
</dbReference>
<dbReference type="PANTHER" id="PTHR33055:SF13">
    <property type="entry name" value="TRANSPOSASE"/>
    <property type="match status" value="1"/>
</dbReference>
<name>A9MQ29_SALAR</name>
<dbReference type="EMBL" id="CP000880">
    <property type="protein sequence ID" value="ABX21173.1"/>
    <property type="molecule type" value="Genomic_DNA"/>
</dbReference>
<feature type="domain" description="Transposase IS110-like N-terminal" evidence="1">
    <location>
        <begin position="21"/>
        <end position="112"/>
    </location>
</feature>
<evidence type="ECO:0000313" key="3">
    <source>
        <dbReference type="Proteomes" id="UP000002084"/>
    </source>
</evidence>
<dbReference type="Pfam" id="PF01548">
    <property type="entry name" value="DEDD_Tnp_IS110"/>
    <property type="match status" value="1"/>
</dbReference>
<reference evidence="2 3" key="1">
    <citation type="submission" date="2007-11" db="EMBL/GenBank/DDBJ databases">
        <authorList>
            <consortium name="The Salmonella enterica serovar Arizonae Genome Sequencing Project"/>
            <person name="McClelland M."/>
            <person name="Sanderson E.K."/>
            <person name="Porwollik S."/>
            <person name="Spieth J."/>
            <person name="Clifton W.S."/>
            <person name="Fulton R."/>
            <person name="Chunyan W."/>
            <person name="Wollam A."/>
            <person name="Shah N."/>
            <person name="Pepin K."/>
            <person name="Bhonagiri V."/>
            <person name="Nash W."/>
            <person name="Johnson M."/>
            <person name="Thiruvilangam P."/>
            <person name="Wilson R."/>
        </authorList>
    </citation>
    <scope>NUCLEOTIDE SEQUENCE [LARGE SCALE GENOMIC DNA]</scope>
    <source>
        <strain evidence="3">ATCC BAA-731 / CDC346-86 / RSK2980</strain>
    </source>
</reference>
<dbReference type="KEGG" id="ses:SARI_01271"/>
<dbReference type="HOGENOM" id="CLU_036902_18_2_6"/>
<evidence type="ECO:0000259" key="1">
    <source>
        <dbReference type="Pfam" id="PF01548"/>
    </source>
</evidence>
<dbReference type="GO" id="GO:0004803">
    <property type="term" value="F:transposase activity"/>
    <property type="evidence" value="ECO:0007669"/>
    <property type="project" value="InterPro"/>
</dbReference>
<dbReference type="InterPro" id="IPR047650">
    <property type="entry name" value="Transpos_IS110"/>
</dbReference>